<protein>
    <submittedName>
        <fullName evidence="1">Uncharacterized protein</fullName>
    </submittedName>
</protein>
<dbReference type="AlphaFoldDB" id="A0A4Y2RYL2"/>
<keyword evidence="2" id="KW-1185">Reference proteome</keyword>
<reference evidence="1 2" key="1">
    <citation type="journal article" date="2019" name="Sci. Rep.">
        <title>Orb-weaving spider Araneus ventricosus genome elucidates the spidroin gene catalogue.</title>
        <authorList>
            <person name="Kono N."/>
            <person name="Nakamura H."/>
            <person name="Ohtoshi R."/>
            <person name="Moran D.A.P."/>
            <person name="Shinohara A."/>
            <person name="Yoshida Y."/>
            <person name="Fujiwara M."/>
            <person name="Mori M."/>
            <person name="Tomita M."/>
            <person name="Arakawa K."/>
        </authorList>
    </citation>
    <scope>NUCLEOTIDE SEQUENCE [LARGE SCALE GENOMIC DNA]</scope>
</reference>
<comment type="caution">
    <text evidence="1">The sequence shown here is derived from an EMBL/GenBank/DDBJ whole genome shotgun (WGS) entry which is preliminary data.</text>
</comment>
<name>A0A4Y2RYL2_ARAVE</name>
<dbReference type="Proteomes" id="UP000499080">
    <property type="component" value="Unassembled WGS sequence"/>
</dbReference>
<organism evidence="1 2">
    <name type="scientific">Araneus ventricosus</name>
    <name type="common">Orbweaver spider</name>
    <name type="synonym">Epeira ventricosa</name>
    <dbReference type="NCBI Taxonomy" id="182803"/>
    <lineage>
        <taxon>Eukaryota</taxon>
        <taxon>Metazoa</taxon>
        <taxon>Ecdysozoa</taxon>
        <taxon>Arthropoda</taxon>
        <taxon>Chelicerata</taxon>
        <taxon>Arachnida</taxon>
        <taxon>Araneae</taxon>
        <taxon>Araneomorphae</taxon>
        <taxon>Entelegynae</taxon>
        <taxon>Araneoidea</taxon>
        <taxon>Araneidae</taxon>
        <taxon>Araneus</taxon>
    </lineage>
</organism>
<evidence type="ECO:0000313" key="1">
    <source>
        <dbReference type="EMBL" id="GBN80821.1"/>
    </source>
</evidence>
<dbReference type="EMBL" id="BGPR01019048">
    <property type="protein sequence ID" value="GBN80821.1"/>
    <property type="molecule type" value="Genomic_DNA"/>
</dbReference>
<evidence type="ECO:0000313" key="2">
    <source>
        <dbReference type="Proteomes" id="UP000499080"/>
    </source>
</evidence>
<proteinExistence type="predicted"/>
<sequence>MKWIVIHGTKSDKVTFKKLHSFLRVETTLKHFRSIPPHSMPPIWVNDFYDELRMPPLWRHQRVNSIDMGPSHTSLQAKDDSRPNVTLKCPPAVHAFFFRVTRLYVFGEEGSFLTIRTLPAVIVVFEGESEFPLSLVEELGRSSILRSLYFNGLRNQRVKYYRNEPSVSVV</sequence>
<accession>A0A4Y2RYL2</accession>
<gene>
    <name evidence="1" type="ORF">AVEN_146482_1</name>
</gene>